<dbReference type="OrthoDB" id="4250245at2"/>
<evidence type="ECO:0000256" key="4">
    <source>
        <dbReference type="ARBA" id="ARBA00022519"/>
    </source>
</evidence>
<dbReference type="RefSeq" id="WP_096651039.1">
    <property type="nucleotide sequence ID" value="NZ_NWUX01000005.1"/>
</dbReference>
<feature type="transmembrane region" description="Helical" evidence="9">
    <location>
        <begin position="15"/>
        <end position="40"/>
    </location>
</feature>
<evidence type="ECO:0000313" key="12">
    <source>
        <dbReference type="Proteomes" id="UP000218677"/>
    </source>
</evidence>
<keyword evidence="2 9" id="KW-0813">Transport</keyword>
<comment type="subcellular location">
    <subcellularLocation>
        <location evidence="1 9">Cell inner membrane</location>
        <topology evidence="1 9">Multi-pass membrane protein</topology>
    </subcellularLocation>
</comment>
<evidence type="ECO:0000256" key="8">
    <source>
        <dbReference type="ARBA" id="ARBA00038436"/>
    </source>
</evidence>
<dbReference type="InterPro" id="IPR007387">
    <property type="entry name" value="TRAP_DctQ"/>
</dbReference>
<dbReference type="InterPro" id="IPR055348">
    <property type="entry name" value="DctQ"/>
</dbReference>
<feature type="domain" description="Tripartite ATP-independent periplasmic transporters DctQ component" evidence="10">
    <location>
        <begin position="27"/>
        <end position="154"/>
    </location>
</feature>
<dbReference type="AlphaFoldDB" id="A0A2A4HPM3"/>
<dbReference type="EMBL" id="NWUX01000005">
    <property type="protein sequence ID" value="PCF96051.1"/>
    <property type="molecule type" value="Genomic_DNA"/>
</dbReference>
<evidence type="ECO:0000256" key="6">
    <source>
        <dbReference type="ARBA" id="ARBA00022989"/>
    </source>
</evidence>
<comment type="function">
    <text evidence="9">Part of the tripartite ATP-independent periplasmic (TRAP) transport system.</text>
</comment>
<evidence type="ECO:0000256" key="2">
    <source>
        <dbReference type="ARBA" id="ARBA00022448"/>
    </source>
</evidence>
<dbReference type="PANTHER" id="PTHR35011:SF2">
    <property type="entry name" value="2,3-DIKETO-L-GULONATE TRAP TRANSPORTER SMALL PERMEASE PROTEIN YIAM"/>
    <property type="match status" value="1"/>
</dbReference>
<evidence type="ECO:0000256" key="1">
    <source>
        <dbReference type="ARBA" id="ARBA00004429"/>
    </source>
</evidence>
<dbReference type="Pfam" id="PF04290">
    <property type="entry name" value="DctQ"/>
    <property type="match status" value="1"/>
</dbReference>
<comment type="subunit">
    <text evidence="9">The complex comprises the extracytoplasmic solute receptor protein and the two transmembrane proteins.</text>
</comment>
<evidence type="ECO:0000313" key="11">
    <source>
        <dbReference type="EMBL" id="PCF96051.1"/>
    </source>
</evidence>
<comment type="similarity">
    <text evidence="8 9">Belongs to the TRAP transporter small permease family.</text>
</comment>
<keyword evidence="3" id="KW-1003">Cell membrane</keyword>
<feature type="transmembrane region" description="Helical" evidence="9">
    <location>
        <begin position="94"/>
        <end position="111"/>
    </location>
</feature>
<feature type="transmembrane region" description="Helical" evidence="9">
    <location>
        <begin position="131"/>
        <end position="151"/>
    </location>
</feature>
<dbReference type="Proteomes" id="UP000218677">
    <property type="component" value="Unassembled WGS sequence"/>
</dbReference>
<protein>
    <recommendedName>
        <fullName evidence="9">TRAP transporter small permease protein</fullName>
    </recommendedName>
</protein>
<dbReference type="GO" id="GO:0005886">
    <property type="term" value="C:plasma membrane"/>
    <property type="evidence" value="ECO:0007669"/>
    <property type="project" value="UniProtKB-SubCell"/>
</dbReference>
<comment type="caution">
    <text evidence="11">The sequence shown here is derived from an EMBL/GenBank/DDBJ whole genome shotgun (WGS) entry which is preliminary data.</text>
</comment>
<keyword evidence="4 9" id="KW-0997">Cell inner membrane</keyword>
<dbReference type="GO" id="GO:0015740">
    <property type="term" value="P:C4-dicarboxylate transport"/>
    <property type="evidence" value="ECO:0007669"/>
    <property type="project" value="TreeGrafter"/>
</dbReference>
<evidence type="ECO:0000256" key="9">
    <source>
        <dbReference type="RuleBase" id="RU369079"/>
    </source>
</evidence>
<keyword evidence="12" id="KW-1185">Reference proteome</keyword>
<evidence type="ECO:0000259" key="10">
    <source>
        <dbReference type="Pfam" id="PF04290"/>
    </source>
</evidence>
<evidence type="ECO:0000256" key="5">
    <source>
        <dbReference type="ARBA" id="ARBA00022692"/>
    </source>
</evidence>
<organism evidence="11 12">
    <name type="scientific">Vreelandella nigrificans</name>
    <dbReference type="NCBI Taxonomy" id="2042704"/>
    <lineage>
        <taxon>Bacteria</taxon>
        <taxon>Pseudomonadati</taxon>
        <taxon>Pseudomonadota</taxon>
        <taxon>Gammaproteobacteria</taxon>
        <taxon>Oceanospirillales</taxon>
        <taxon>Halomonadaceae</taxon>
        <taxon>Vreelandella</taxon>
    </lineage>
</organism>
<evidence type="ECO:0000256" key="3">
    <source>
        <dbReference type="ARBA" id="ARBA00022475"/>
    </source>
</evidence>
<sequence>MPHPIARLHDRITRFGFYLGGATLCGIVLCFWVEVVARYFFNAPTLWSSSLVAYFLCIAVSLSMPELARTNGHIAITVLPERLSPIMRQRYDRMIALVAGSVCIVTAWIIVKETLRQFDGGTTTALGLDIPKYWVSSFICYGFINTSLHFLRHALFAAPPHNSNEQQEA</sequence>
<proteinExistence type="inferred from homology"/>
<accession>A0A2A4HPM3</accession>
<keyword evidence="5 9" id="KW-0812">Transmembrane</keyword>
<keyword evidence="7 9" id="KW-0472">Membrane</keyword>
<name>A0A2A4HPM3_9GAMM</name>
<evidence type="ECO:0000256" key="7">
    <source>
        <dbReference type="ARBA" id="ARBA00023136"/>
    </source>
</evidence>
<feature type="transmembrane region" description="Helical" evidence="9">
    <location>
        <begin position="46"/>
        <end position="64"/>
    </location>
</feature>
<dbReference type="GO" id="GO:0022857">
    <property type="term" value="F:transmembrane transporter activity"/>
    <property type="evidence" value="ECO:0007669"/>
    <property type="project" value="UniProtKB-UniRule"/>
</dbReference>
<keyword evidence="6 9" id="KW-1133">Transmembrane helix</keyword>
<reference evidence="12" key="1">
    <citation type="submission" date="2017-09" db="EMBL/GenBank/DDBJ databases">
        <authorList>
            <person name="Cho G.-S."/>
            <person name="Oguntoyinbo F.A."/>
            <person name="Cnockaert M."/>
            <person name="Kabisch J."/>
            <person name="Neve H."/>
            <person name="Bockelmann W."/>
            <person name="Wenning M."/>
            <person name="Franz C.M."/>
            <person name="Vandamme P."/>
        </authorList>
    </citation>
    <scope>NUCLEOTIDE SEQUENCE [LARGE SCALE GENOMIC DNA]</scope>
    <source>
        <strain evidence="12">MBT G8648</strain>
    </source>
</reference>
<gene>
    <name evidence="11" type="ORF">CPA45_07990</name>
</gene>
<dbReference type="PANTHER" id="PTHR35011">
    <property type="entry name" value="2,3-DIKETO-L-GULONATE TRAP TRANSPORTER SMALL PERMEASE PROTEIN YIAM"/>
    <property type="match status" value="1"/>
</dbReference>